<organism evidence="3 4">
    <name type="scientific">Petrocella atlantisensis</name>
    <dbReference type="NCBI Taxonomy" id="2173034"/>
    <lineage>
        <taxon>Bacteria</taxon>
        <taxon>Bacillati</taxon>
        <taxon>Bacillota</taxon>
        <taxon>Clostridia</taxon>
        <taxon>Lachnospirales</taxon>
        <taxon>Vallitaleaceae</taxon>
        <taxon>Petrocella</taxon>
    </lineage>
</organism>
<reference evidence="3 4" key="1">
    <citation type="submission" date="2018-09" db="EMBL/GenBank/DDBJ databases">
        <authorList>
            <person name="Postec A."/>
        </authorList>
    </citation>
    <scope>NUCLEOTIDE SEQUENCE [LARGE SCALE GENOMIC DNA]</scope>
    <source>
        <strain evidence="3">70B-A</strain>
    </source>
</reference>
<dbReference type="RefSeq" id="WP_125136071.1">
    <property type="nucleotide sequence ID" value="NZ_LR130778.1"/>
</dbReference>
<gene>
    <name evidence="3" type="ORF">PATL70BA_0722</name>
</gene>
<accession>A0A3P7S100</accession>
<dbReference type="NCBIfam" id="TIGR01167">
    <property type="entry name" value="LPXTG_anchor"/>
    <property type="match status" value="1"/>
</dbReference>
<keyword evidence="4" id="KW-1185">Reference proteome</keyword>
<dbReference type="KEGG" id="cbar:PATL70BA_0722"/>
<dbReference type="AlphaFoldDB" id="A0A3P7S100"/>
<keyword evidence="2" id="KW-0732">Signal</keyword>
<proteinExistence type="predicted"/>
<evidence type="ECO:0000313" key="4">
    <source>
        <dbReference type="Proteomes" id="UP000279029"/>
    </source>
</evidence>
<evidence type="ECO:0000256" key="1">
    <source>
        <dbReference type="SAM" id="MobiDB-lite"/>
    </source>
</evidence>
<evidence type="ECO:0000256" key="2">
    <source>
        <dbReference type="SAM" id="SignalP"/>
    </source>
</evidence>
<dbReference type="Proteomes" id="UP000279029">
    <property type="component" value="Chromosome"/>
</dbReference>
<dbReference type="OrthoDB" id="3268315at2"/>
<sequence>MKKQRWHKILSLVLVFLMMLSSTVTVNAMNDYPISKEGIEPVEISGNTGKGNFKPNSNGEWHSYEGIKYRIYGNEKEYLEWKSDTHYVISISIKGGNNYHLYEYDYDGILNDENLVSPLNNGNQIPAISNILIEVGAIISVDDDVVDDEDVDDEDVDDEDVDDDDVDDETTTTRRRRVADVEIPEIELPDEEIAESLPEPVMEETVEVVVEIVPVEDIILDEPIAEALPIAILEDEELPQTGGLPLEALSLIGVALTSVGAVLRKRNS</sequence>
<evidence type="ECO:0000313" key="3">
    <source>
        <dbReference type="EMBL" id="VDN46589.1"/>
    </source>
</evidence>
<name>A0A3P7S100_9FIRM</name>
<feature type="region of interest" description="Disordered" evidence="1">
    <location>
        <begin position="149"/>
        <end position="173"/>
    </location>
</feature>
<evidence type="ECO:0008006" key="5">
    <source>
        <dbReference type="Google" id="ProtNLM"/>
    </source>
</evidence>
<protein>
    <recommendedName>
        <fullName evidence="5">Gram-positive cocci surface proteins LPxTG domain-containing protein</fullName>
    </recommendedName>
</protein>
<feature type="compositionally biased region" description="Acidic residues" evidence="1">
    <location>
        <begin position="149"/>
        <end position="170"/>
    </location>
</feature>
<dbReference type="EMBL" id="LR130778">
    <property type="protein sequence ID" value="VDN46589.1"/>
    <property type="molecule type" value="Genomic_DNA"/>
</dbReference>
<feature type="chain" id="PRO_5018226270" description="Gram-positive cocci surface proteins LPxTG domain-containing protein" evidence="2">
    <location>
        <begin position="29"/>
        <end position="268"/>
    </location>
</feature>
<feature type="signal peptide" evidence="2">
    <location>
        <begin position="1"/>
        <end position="28"/>
    </location>
</feature>